<keyword evidence="1" id="KW-0732">Signal</keyword>
<keyword evidence="5" id="KW-0391">Immunity</keyword>
<dbReference type="InterPro" id="IPR007110">
    <property type="entry name" value="Ig-like_dom"/>
</dbReference>
<feature type="non-terminal residue" evidence="7">
    <location>
        <position position="198"/>
    </location>
</feature>
<dbReference type="Pfam" id="PF07686">
    <property type="entry name" value="V-set"/>
    <property type="match status" value="1"/>
</dbReference>
<keyword evidence="2" id="KW-1064">Adaptive immunity</keyword>
<evidence type="ECO:0000256" key="5">
    <source>
        <dbReference type="ARBA" id="ARBA00043266"/>
    </source>
</evidence>
<protein>
    <recommendedName>
        <fullName evidence="6">Ig-like domain-containing protein</fullName>
    </recommendedName>
</protein>
<dbReference type="InterPro" id="IPR013106">
    <property type="entry name" value="Ig_V-set"/>
</dbReference>
<keyword evidence="5" id="KW-1279">T cell receptor</keyword>
<dbReference type="SUPFAM" id="SSF48726">
    <property type="entry name" value="Immunoglobulin"/>
    <property type="match status" value="2"/>
</dbReference>
<evidence type="ECO:0000256" key="2">
    <source>
        <dbReference type="ARBA" id="ARBA00023130"/>
    </source>
</evidence>
<evidence type="ECO:0000259" key="6">
    <source>
        <dbReference type="PROSITE" id="PS50835"/>
    </source>
</evidence>
<dbReference type="Gene3D" id="2.60.40.10">
    <property type="entry name" value="Immunoglobulins"/>
    <property type="match status" value="2"/>
</dbReference>
<keyword evidence="4" id="KW-0393">Immunoglobulin domain</keyword>
<dbReference type="InterPro" id="IPR013783">
    <property type="entry name" value="Ig-like_fold"/>
</dbReference>
<dbReference type="InterPro" id="IPR051287">
    <property type="entry name" value="TCR_variable_region"/>
</dbReference>
<evidence type="ECO:0000313" key="8">
    <source>
        <dbReference type="Proteomes" id="UP001558613"/>
    </source>
</evidence>
<comment type="caution">
    <text evidence="7">The sequence shown here is derived from an EMBL/GenBank/DDBJ whole genome shotgun (WGS) entry which is preliminary data.</text>
</comment>
<keyword evidence="8" id="KW-1185">Reference proteome</keyword>
<evidence type="ECO:0000313" key="7">
    <source>
        <dbReference type="EMBL" id="KAL1280616.1"/>
    </source>
</evidence>
<reference evidence="7 8" key="1">
    <citation type="submission" date="2023-09" db="EMBL/GenBank/DDBJ databases">
        <authorList>
            <person name="Wang M."/>
        </authorList>
    </citation>
    <scope>NUCLEOTIDE SEQUENCE [LARGE SCALE GENOMIC DNA]</scope>
    <source>
        <strain evidence="7">GT-2023</strain>
        <tissue evidence="7">Liver</tissue>
    </source>
</reference>
<accession>A0ABR3NUB9</accession>
<dbReference type="PANTHER" id="PTHR19367">
    <property type="entry name" value="T-CELL RECEPTOR ALPHA CHAIN V REGION"/>
    <property type="match status" value="1"/>
</dbReference>
<dbReference type="SMART" id="SM00406">
    <property type="entry name" value="IGv"/>
    <property type="match status" value="1"/>
</dbReference>
<keyword evidence="3" id="KW-0675">Receptor</keyword>
<evidence type="ECO:0000256" key="3">
    <source>
        <dbReference type="ARBA" id="ARBA00023170"/>
    </source>
</evidence>
<dbReference type="SMART" id="SM00409">
    <property type="entry name" value="IG"/>
    <property type="match status" value="1"/>
</dbReference>
<evidence type="ECO:0000256" key="1">
    <source>
        <dbReference type="ARBA" id="ARBA00022729"/>
    </source>
</evidence>
<dbReference type="Proteomes" id="UP001558613">
    <property type="component" value="Unassembled WGS sequence"/>
</dbReference>
<gene>
    <name evidence="7" type="ORF">QQF64_015216</name>
</gene>
<sequence>HKILIPCETKTNISLFFAGASNEDTITPDKTNEFAAEGSNVRISCSYSSAFSLLWYRQYPRSAPEFLVLILDSAKETQISLVDDRLTTNIRKNEKQSHVDLEISSAAVSDSALYYCALRPTYPGSTPEFLVIFIHGSKEAKKSDVDPRFTAKPNKEKQNHVDLEISSAKMTDSSLYYCAMEPTVTGNTKTLYKNLTHS</sequence>
<name>A0ABR3NUB9_9TELE</name>
<feature type="non-terminal residue" evidence="7">
    <location>
        <position position="1"/>
    </location>
</feature>
<organism evidence="7 8">
    <name type="scientific">Cirrhinus molitorella</name>
    <name type="common">mud carp</name>
    <dbReference type="NCBI Taxonomy" id="172907"/>
    <lineage>
        <taxon>Eukaryota</taxon>
        <taxon>Metazoa</taxon>
        <taxon>Chordata</taxon>
        <taxon>Craniata</taxon>
        <taxon>Vertebrata</taxon>
        <taxon>Euteleostomi</taxon>
        <taxon>Actinopterygii</taxon>
        <taxon>Neopterygii</taxon>
        <taxon>Teleostei</taxon>
        <taxon>Ostariophysi</taxon>
        <taxon>Cypriniformes</taxon>
        <taxon>Cyprinidae</taxon>
        <taxon>Labeoninae</taxon>
        <taxon>Labeonini</taxon>
        <taxon>Cirrhinus</taxon>
    </lineage>
</organism>
<dbReference type="PANTHER" id="PTHR19367:SF18">
    <property type="entry name" value="T CELL RECEPTOR ALPHA VARIABLE 16"/>
    <property type="match status" value="1"/>
</dbReference>
<proteinExistence type="predicted"/>
<dbReference type="InterPro" id="IPR036179">
    <property type="entry name" value="Ig-like_dom_sf"/>
</dbReference>
<evidence type="ECO:0000256" key="4">
    <source>
        <dbReference type="ARBA" id="ARBA00023319"/>
    </source>
</evidence>
<dbReference type="PROSITE" id="PS50835">
    <property type="entry name" value="IG_LIKE"/>
    <property type="match status" value="1"/>
</dbReference>
<dbReference type="InterPro" id="IPR003599">
    <property type="entry name" value="Ig_sub"/>
</dbReference>
<feature type="domain" description="Ig-like" evidence="6">
    <location>
        <begin position="28"/>
        <end position="116"/>
    </location>
</feature>
<dbReference type="EMBL" id="JAYMGO010000002">
    <property type="protein sequence ID" value="KAL1280616.1"/>
    <property type="molecule type" value="Genomic_DNA"/>
</dbReference>